<proteinExistence type="inferred from homology"/>
<dbReference type="RefSeq" id="WP_043873815.1">
    <property type="nucleotide sequence ID" value="NZ_CCVW01000002.1"/>
</dbReference>
<dbReference type="EMBL" id="CCSB01000002">
    <property type="protein sequence ID" value="CDZ77231.1"/>
    <property type="molecule type" value="Genomic_DNA"/>
</dbReference>
<dbReference type="STRING" id="1034943.BN59_01513"/>
<sequence length="257" mass="29069">MTLIKTKIEDAIGTIALNHYERRNALSSELIKSLLLALETMTNKKVKVVVLRQAENYPVWSAGHDVTELPLANTDPLPYNDPLEILLRAIRHYKIPTIAMIHGSVWGGAFDLVINCDLIIADESCTFAMTPAKLGLPYNASGIQHFLSRLPINLVKELFFSANPINAERALHYNLINSLIPELQLEKYTYDLAKTIASRSSEAISAFKEQARIINDSCVISPELFEYIEQIRRNVYQGHDYNEGIQAFLEKRPPKFN</sequence>
<evidence type="ECO:0000256" key="2">
    <source>
        <dbReference type="RuleBase" id="RU003707"/>
    </source>
</evidence>
<dbReference type="InterPro" id="IPR018376">
    <property type="entry name" value="Enoyl-CoA_hyd/isom_CS"/>
</dbReference>
<dbReference type="AlphaFoldDB" id="A0A078KW57"/>
<reference evidence="3 4" key="1">
    <citation type="submission" date="2014-06" db="EMBL/GenBank/DDBJ databases">
        <authorList>
            <person name="Urmite Genomes Urmite Genomes"/>
        </authorList>
    </citation>
    <scope>NUCLEOTIDE SEQUENCE [LARGE SCALE GENOMIC DNA]</scope>
</reference>
<organism evidence="3 4">
    <name type="scientific">Legionella massiliensis</name>
    <dbReference type="NCBI Taxonomy" id="1034943"/>
    <lineage>
        <taxon>Bacteria</taxon>
        <taxon>Pseudomonadati</taxon>
        <taxon>Pseudomonadota</taxon>
        <taxon>Gammaproteobacteria</taxon>
        <taxon>Legionellales</taxon>
        <taxon>Legionellaceae</taxon>
        <taxon>Legionella</taxon>
    </lineage>
</organism>
<dbReference type="PANTHER" id="PTHR42964:SF1">
    <property type="entry name" value="POLYKETIDE BIOSYNTHESIS ENOYL-COA HYDRATASE PKSH-RELATED"/>
    <property type="match status" value="1"/>
</dbReference>
<accession>A0A078KW57</accession>
<dbReference type="Gene3D" id="1.10.12.10">
    <property type="entry name" value="Lyase 2-enoyl-coa Hydratase, Chain A, domain 2"/>
    <property type="match status" value="1"/>
</dbReference>
<dbReference type="InterPro" id="IPR001753">
    <property type="entry name" value="Enoyl-CoA_hydra/iso"/>
</dbReference>
<dbReference type="NCBIfam" id="NF008506">
    <property type="entry name" value="PRK11423.1"/>
    <property type="match status" value="1"/>
</dbReference>
<dbReference type="InterPro" id="IPR051683">
    <property type="entry name" value="Enoyl-CoA_Hydratase/Isomerase"/>
</dbReference>
<evidence type="ECO:0000256" key="1">
    <source>
        <dbReference type="ARBA" id="ARBA00005254"/>
    </source>
</evidence>
<dbReference type="PANTHER" id="PTHR42964">
    <property type="entry name" value="ENOYL-COA HYDRATASE"/>
    <property type="match status" value="1"/>
</dbReference>
<keyword evidence="4" id="KW-1185">Reference proteome</keyword>
<gene>
    <name evidence="3" type="primary">scpB_1</name>
    <name evidence="3" type="ORF">BN59_01513</name>
</gene>
<dbReference type="CDD" id="cd06558">
    <property type="entry name" value="crotonase-like"/>
    <property type="match status" value="1"/>
</dbReference>
<dbReference type="Pfam" id="PF00378">
    <property type="entry name" value="ECH_1"/>
    <property type="match status" value="1"/>
</dbReference>
<evidence type="ECO:0000313" key="4">
    <source>
        <dbReference type="Proteomes" id="UP000044071"/>
    </source>
</evidence>
<comment type="similarity">
    <text evidence="1 2">Belongs to the enoyl-CoA hydratase/isomerase family.</text>
</comment>
<dbReference type="Proteomes" id="UP000044071">
    <property type="component" value="Unassembled WGS sequence"/>
</dbReference>
<dbReference type="InterPro" id="IPR029045">
    <property type="entry name" value="ClpP/crotonase-like_dom_sf"/>
</dbReference>
<dbReference type="SUPFAM" id="SSF52096">
    <property type="entry name" value="ClpP/crotonase"/>
    <property type="match status" value="1"/>
</dbReference>
<protein>
    <submittedName>
        <fullName evidence="3">Methylmalonyl-CoA decarboxylase</fullName>
    </submittedName>
</protein>
<dbReference type="InterPro" id="IPR014748">
    <property type="entry name" value="Enoyl-CoA_hydra_C"/>
</dbReference>
<dbReference type="GO" id="GO:0003824">
    <property type="term" value="F:catalytic activity"/>
    <property type="evidence" value="ECO:0007669"/>
    <property type="project" value="InterPro"/>
</dbReference>
<dbReference type="PROSITE" id="PS00166">
    <property type="entry name" value="ENOYL_COA_HYDRATASE"/>
    <property type="match status" value="1"/>
</dbReference>
<evidence type="ECO:0000313" key="3">
    <source>
        <dbReference type="EMBL" id="CDZ77231.1"/>
    </source>
</evidence>
<dbReference type="Gene3D" id="3.90.226.10">
    <property type="entry name" value="2-enoyl-CoA Hydratase, Chain A, domain 1"/>
    <property type="match status" value="1"/>
</dbReference>
<dbReference type="eggNOG" id="COG1024">
    <property type="taxonomic scope" value="Bacteria"/>
</dbReference>
<name>A0A078KW57_9GAMM</name>
<dbReference type="OrthoDB" id="9777711at2"/>